<accession>A0A246WSY7</accession>
<evidence type="ECO:0000313" key="1">
    <source>
        <dbReference type="EMBL" id="OWY28767.1"/>
    </source>
</evidence>
<name>A0A246WSY7_9BURK</name>
<dbReference type="PROSITE" id="PS51257">
    <property type="entry name" value="PROKAR_LIPOPROTEIN"/>
    <property type="match status" value="1"/>
</dbReference>
<reference evidence="1 2" key="1">
    <citation type="submission" date="2017-06" db="EMBL/GenBank/DDBJ databases">
        <title>Herbaspirillum phytohormonus sp. nov., isolated from the root nodule of Robinia pseudoacacia in lead-zinc mine.</title>
        <authorList>
            <person name="Fan M."/>
            <person name="Lin Y."/>
        </authorList>
    </citation>
    <scope>NUCLEOTIDE SEQUENCE [LARGE SCALE GENOMIC DNA]</scope>
    <source>
        <strain evidence="1 2">HZ10</strain>
    </source>
</reference>
<gene>
    <name evidence="1" type="ORF">CEJ42_12360</name>
</gene>
<comment type="caution">
    <text evidence="1">The sequence shown here is derived from an EMBL/GenBank/DDBJ whole genome shotgun (WGS) entry which is preliminary data.</text>
</comment>
<dbReference type="RefSeq" id="WP_088751263.1">
    <property type="nucleotide sequence ID" value="NZ_NJGU01000006.1"/>
</dbReference>
<dbReference type="Proteomes" id="UP000197596">
    <property type="component" value="Unassembled WGS sequence"/>
</dbReference>
<evidence type="ECO:0000313" key="2">
    <source>
        <dbReference type="Proteomes" id="UP000197596"/>
    </source>
</evidence>
<organism evidence="1 2">
    <name type="scientific">Herbaspirillum robiniae</name>
    <dbReference type="NCBI Taxonomy" id="2014887"/>
    <lineage>
        <taxon>Bacteria</taxon>
        <taxon>Pseudomonadati</taxon>
        <taxon>Pseudomonadota</taxon>
        <taxon>Betaproteobacteria</taxon>
        <taxon>Burkholderiales</taxon>
        <taxon>Oxalobacteraceae</taxon>
        <taxon>Herbaspirillum</taxon>
    </lineage>
</organism>
<sequence>MSTPRTWLLAASTVLLATACATPEERMAKLQIKQQRLELKTQQLALRNEARGKPQTNAVLDQRAPLENVVKALAACDASLGATVKQFAPDLKPVFPVTVKGEVASIDVPDRKTPGRTAVAPMAAAKVYGLMLSGYYEESTEINGTLQKMAWGFTTPAGADQVASVLGAAIPNFKRVSKEVSGTYTRMEIFDRGGWHRTSRFDHYRAQPNILGERTLVIEASRDPAFPGTRVGCVVRGFQTEQFQDTLRPELD</sequence>
<dbReference type="AlphaFoldDB" id="A0A246WSY7"/>
<dbReference type="EMBL" id="NJGU01000006">
    <property type="protein sequence ID" value="OWY28767.1"/>
    <property type="molecule type" value="Genomic_DNA"/>
</dbReference>
<protein>
    <submittedName>
        <fullName evidence="1">Uncharacterized protein</fullName>
    </submittedName>
</protein>
<proteinExistence type="predicted"/>